<dbReference type="InterPro" id="IPR011429">
    <property type="entry name" value="Cyt_c_Planctomycete-type"/>
</dbReference>
<evidence type="ECO:0000313" key="5">
    <source>
        <dbReference type="Proteomes" id="UP000319004"/>
    </source>
</evidence>
<dbReference type="PANTHER" id="PTHR35889:SF3">
    <property type="entry name" value="F-BOX DOMAIN-CONTAINING PROTEIN"/>
    <property type="match status" value="1"/>
</dbReference>
<name>A0A518HI49_9BACT</name>
<evidence type="ECO:0000259" key="2">
    <source>
        <dbReference type="Pfam" id="PF07587"/>
    </source>
</evidence>
<organism evidence="4 5">
    <name type="scientific">Stieleria neptunia</name>
    <dbReference type="NCBI Taxonomy" id="2527979"/>
    <lineage>
        <taxon>Bacteria</taxon>
        <taxon>Pseudomonadati</taxon>
        <taxon>Planctomycetota</taxon>
        <taxon>Planctomycetia</taxon>
        <taxon>Pirellulales</taxon>
        <taxon>Pirellulaceae</taxon>
        <taxon>Stieleria</taxon>
    </lineage>
</organism>
<evidence type="ECO:0000259" key="1">
    <source>
        <dbReference type="Pfam" id="PF07583"/>
    </source>
</evidence>
<keyword evidence="5" id="KW-1185">Reference proteome</keyword>
<dbReference type="KEGG" id="snep:Enr13x_03370"/>
<dbReference type="Pfam" id="PF07635">
    <property type="entry name" value="PSCyt1"/>
    <property type="match status" value="1"/>
</dbReference>
<feature type="domain" description="Cytochrome C Planctomycete-type" evidence="3">
    <location>
        <begin position="61"/>
        <end position="120"/>
    </location>
</feature>
<dbReference type="AlphaFoldDB" id="A0A518HI49"/>
<dbReference type="EMBL" id="CP037423">
    <property type="protein sequence ID" value="QDV40531.1"/>
    <property type="molecule type" value="Genomic_DNA"/>
</dbReference>
<dbReference type="Proteomes" id="UP000319004">
    <property type="component" value="Chromosome"/>
</dbReference>
<evidence type="ECO:0000259" key="3">
    <source>
        <dbReference type="Pfam" id="PF07635"/>
    </source>
</evidence>
<dbReference type="Pfam" id="PF07587">
    <property type="entry name" value="PSD1"/>
    <property type="match status" value="1"/>
</dbReference>
<reference evidence="4 5" key="1">
    <citation type="submission" date="2019-03" db="EMBL/GenBank/DDBJ databases">
        <title>Deep-cultivation of Planctomycetes and their phenomic and genomic characterization uncovers novel biology.</title>
        <authorList>
            <person name="Wiegand S."/>
            <person name="Jogler M."/>
            <person name="Boedeker C."/>
            <person name="Pinto D."/>
            <person name="Vollmers J."/>
            <person name="Rivas-Marin E."/>
            <person name="Kohn T."/>
            <person name="Peeters S.H."/>
            <person name="Heuer A."/>
            <person name="Rast P."/>
            <person name="Oberbeckmann S."/>
            <person name="Bunk B."/>
            <person name="Jeske O."/>
            <person name="Meyerdierks A."/>
            <person name="Storesund J.E."/>
            <person name="Kallscheuer N."/>
            <person name="Luecker S."/>
            <person name="Lage O.M."/>
            <person name="Pohl T."/>
            <person name="Merkel B.J."/>
            <person name="Hornburger P."/>
            <person name="Mueller R.-W."/>
            <person name="Bruemmer F."/>
            <person name="Labrenz M."/>
            <person name="Spormann A.M."/>
            <person name="Op den Camp H."/>
            <person name="Overmann J."/>
            <person name="Amann R."/>
            <person name="Jetten M.S.M."/>
            <person name="Mascher T."/>
            <person name="Medema M.H."/>
            <person name="Devos D.P."/>
            <person name="Kaster A.-K."/>
            <person name="Ovreas L."/>
            <person name="Rohde M."/>
            <person name="Galperin M.Y."/>
            <person name="Jogler C."/>
        </authorList>
    </citation>
    <scope>NUCLEOTIDE SEQUENCE [LARGE SCALE GENOMIC DNA]</scope>
    <source>
        <strain evidence="4 5">Enr13</strain>
    </source>
</reference>
<feature type="domain" description="DUF1553" evidence="2">
    <location>
        <begin position="526"/>
        <end position="764"/>
    </location>
</feature>
<accession>A0A518HI49</accession>
<feature type="domain" description="DUF1549" evidence="1">
    <location>
        <begin position="194"/>
        <end position="402"/>
    </location>
</feature>
<gene>
    <name evidence="4" type="ORF">Enr13x_03370</name>
</gene>
<proteinExistence type="predicted"/>
<dbReference type="InterPro" id="IPR011444">
    <property type="entry name" value="DUF1549"/>
</dbReference>
<evidence type="ECO:0000313" key="4">
    <source>
        <dbReference type="EMBL" id="QDV40531.1"/>
    </source>
</evidence>
<protein>
    <submittedName>
        <fullName evidence="4">Planctomycete cytochrome C</fullName>
    </submittedName>
</protein>
<dbReference type="PANTHER" id="PTHR35889">
    <property type="entry name" value="CYCLOINULO-OLIGOSACCHARIDE FRUCTANOTRANSFERASE-RELATED"/>
    <property type="match status" value="1"/>
</dbReference>
<dbReference type="Pfam" id="PF07583">
    <property type="entry name" value="PSCyt2"/>
    <property type="match status" value="1"/>
</dbReference>
<dbReference type="InterPro" id="IPR022655">
    <property type="entry name" value="DUF1553"/>
</dbReference>
<sequence length="803" mass="89976">MHACFHRHALAGFAVFAGLVAGTLMPCGTRSLLAEGRRTSGSADELRFFEQKIRPLLVEHCYECHSEEAGEQQGGLLLDRSSGWIEGGETNKAVIPGEPDASLLIAAIRYDNDDLQMPPEQRLDEETIALFERWVRRGAHGPADDMGETEFSRLGDQDYLFDQAATHWAFQPVRSVTVPSSALDSDLKHWGDNPIDRFVLDAMVNAGLTPSPVADAATLVRRLHYDLTGLPPTFEQVTAFQEATELDPDRATSQRIDQLIESPEFGQHLGRLWLDVVRYADTDNNYRPDTRTPHYHPFAFSYRDYVVHSLNDDKPYDQFLKEQIAADLMGFAADAPEMAALGFYAAGPYSSRAQNEALDDWIDVTTRGLMGITAACARCHDHKFEPVPTADYYSLRGVFASVARVNPLDETKQPLLTSYQPTPSQAADFAAKRSAIEAKINGAAGKKAKNNNRPIAQKIRETELAELLTFHPGAPARAMVVAERKQRPESFVFLRGDAAARGQAVPRRFLKILDPPQHAFPATSSGRLELADKIASAENPLTARVFVNRVWGYLIGSHLVATPSDFGLQGAPPTHPQLLDWLADDFIRHNWSVKHLVRRIVMSQTYQQSSRTRETCVVADPENRWLWRANRKHLTIEAIRDSMLLVAGQLDRRIGGHPERLWGDDYTRRRAIYGFINRFNLDPTLRAFDFPAPVQTQPARGESIVAQQALFIMNSPLVIDQAAAIGSSDALTRMKADEAKVEFLFRSILGRQPVPAEVSRTLKLVEFQKRFQKPDRPQTRYIDSPWPLVAQALLMSNEFQYVD</sequence>